<reference evidence="2" key="1">
    <citation type="journal article" date="2020" name="Stud. Mycol.">
        <title>101 Dothideomycetes genomes: a test case for predicting lifestyles and emergence of pathogens.</title>
        <authorList>
            <person name="Haridas S."/>
            <person name="Albert R."/>
            <person name="Binder M."/>
            <person name="Bloem J."/>
            <person name="Labutti K."/>
            <person name="Salamov A."/>
            <person name="Andreopoulos B."/>
            <person name="Baker S."/>
            <person name="Barry K."/>
            <person name="Bills G."/>
            <person name="Bluhm B."/>
            <person name="Cannon C."/>
            <person name="Castanera R."/>
            <person name="Culley D."/>
            <person name="Daum C."/>
            <person name="Ezra D."/>
            <person name="Gonzalez J."/>
            <person name="Henrissat B."/>
            <person name="Kuo A."/>
            <person name="Liang C."/>
            <person name="Lipzen A."/>
            <person name="Lutzoni F."/>
            <person name="Magnuson J."/>
            <person name="Mondo S."/>
            <person name="Nolan M."/>
            <person name="Ohm R."/>
            <person name="Pangilinan J."/>
            <person name="Park H.-J."/>
            <person name="Ramirez L."/>
            <person name="Alfaro M."/>
            <person name="Sun H."/>
            <person name="Tritt A."/>
            <person name="Yoshinaga Y."/>
            <person name="Zwiers L.-H."/>
            <person name="Turgeon B."/>
            <person name="Goodwin S."/>
            <person name="Spatafora J."/>
            <person name="Crous P."/>
            <person name="Grigoriev I."/>
        </authorList>
    </citation>
    <scope>NUCLEOTIDE SEQUENCE</scope>
    <source>
        <strain evidence="2">CBS 690.94</strain>
    </source>
</reference>
<dbReference type="AlphaFoldDB" id="A0A9P4P9U5"/>
<gene>
    <name evidence="2" type="ORF">P171DRAFT_475505</name>
</gene>
<evidence type="ECO:0000313" key="3">
    <source>
        <dbReference type="Proteomes" id="UP000799764"/>
    </source>
</evidence>
<comment type="caution">
    <text evidence="2">The sequence shown here is derived from an EMBL/GenBank/DDBJ whole genome shotgun (WGS) entry which is preliminary data.</text>
</comment>
<evidence type="ECO:0000256" key="1">
    <source>
        <dbReference type="SAM" id="MobiDB-lite"/>
    </source>
</evidence>
<dbReference type="OrthoDB" id="10600259at2759"/>
<name>A0A9P4P9U5_9PLEO</name>
<protein>
    <submittedName>
        <fullName evidence="2">Uncharacterized protein</fullName>
    </submittedName>
</protein>
<dbReference type="Proteomes" id="UP000799764">
    <property type="component" value="Unassembled WGS sequence"/>
</dbReference>
<proteinExistence type="predicted"/>
<accession>A0A9P4P9U5</accession>
<organism evidence="2 3">
    <name type="scientific">Karstenula rhodostoma CBS 690.94</name>
    <dbReference type="NCBI Taxonomy" id="1392251"/>
    <lineage>
        <taxon>Eukaryota</taxon>
        <taxon>Fungi</taxon>
        <taxon>Dikarya</taxon>
        <taxon>Ascomycota</taxon>
        <taxon>Pezizomycotina</taxon>
        <taxon>Dothideomycetes</taxon>
        <taxon>Pleosporomycetidae</taxon>
        <taxon>Pleosporales</taxon>
        <taxon>Massarineae</taxon>
        <taxon>Didymosphaeriaceae</taxon>
        <taxon>Karstenula</taxon>
    </lineage>
</organism>
<sequence>MAPLVTYTMPPDIDADPADEPMANTCEADTLETLRDWADEHICKQVSSRQVVSARPWQDNAIAKLPDFLSIYHHEGMMILVSNGYQWRFWSALATHTSNTMKTRVQEYRALGQSTNDMVVDVTSLKIPPYVLEEVIQFWCTKRLHMEYDKPKTIQPGILPSLGAPTDFSNAMTCLMSLVHLVDASYSLNDNVLTRTAFAALRTRVVDLQFKDSEFIEALDEVYSRSPDSEKVRILRKIFLAAALDNSKLFTAKGSLVRGAFLDLQLWNPDYQDHYNKGQGFRYRVRDWY</sequence>
<feature type="region of interest" description="Disordered" evidence="1">
    <location>
        <begin position="1"/>
        <end position="20"/>
    </location>
</feature>
<keyword evidence="3" id="KW-1185">Reference proteome</keyword>
<dbReference type="EMBL" id="MU001506">
    <property type="protein sequence ID" value="KAF2441054.1"/>
    <property type="molecule type" value="Genomic_DNA"/>
</dbReference>
<evidence type="ECO:0000313" key="2">
    <source>
        <dbReference type="EMBL" id="KAF2441054.1"/>
    </source>
</evidence>